<dbReference type="AlphaFoldDB" id="A0A811JQV6"/>
<dbReference type="Proteomes" id="UP000783686">
    <property type="component" value="Unassembled WGS sequence"/>
</dbReference>
<reference evidence="1" key="1">
    <citation type="submission" date="2020-09" db="EMBL/GenBank/DDBJ databases">
        <authorList>
            <person name="Kikuchi T."/>
        </authorList>
    </citation>
    <scope>NUCLEOTIDE SEQUENCE</scope>
    <source>
        <strain evidence="1">SH1</strain>
    </source>
</reference>
<dbReference type="PROSITE" id="PS51257">
    <property type="entry name" value="PROKAR_LIPOPROTEIN"/>
    <property type="match status" value="1"/>
</dbReference>
<keyword evidence="2" id="KW-1185">Reference proteome</keyword>
<accession>A0A811JQV6</accession>
<name>A0A811JQV6_9BILA</name>
<comment type="caution">
    <text evidence="1">The sequence shown here is derived from an EMBL/GenBank/DDBJ whole genome shotgun (WGS) entry which is preliminary data.</text>
</comment>
<gene>
    <name evidence="1" type="ORF">BOKJ2_LOCUS466</name>
</gene>
<protein>
    <submittedName>
        <fullName evidence="1">Uncharacterized protein</fullName>
    </submittedName>
</protein>
<sequence length="305" mass="33442">MKFLSSHKTTILTFIIITLCITTTIVSCARYTQAVSIRFYGSDTSETADTVEDCAQMALEATAEGFGYCESNSTCMLFTDIYGYATGNDACYFYIRKDDQPDECASTSDMTSALHDLVYDNGDCPTGFTYNSTAQFCYSNMTQDECSMYSATWRYPYMPVSQTPCALYGSSQTEFLDDYACENYGSKLQIFQGSAYCYVRVAVTTALAENASVVTANGCSWLYDVNSNTIKVGSQLEIDFIHVSYGTVMIGGYSAGYTLGSITINEASDYKFYDNSSASAYLDQSTISSSTPGFMYTTGSELTLP</sequence>
<organism evidence="1 2">
    <name type="scientific">Bursaphelenchus okinawaensis</name>
    <dbReference type="NCBI Taxonomy" id="465554"/>
    <lineage>
        <taxon>Eukaryota</taxon>
        <taxon>Metazoa</taxon>
        <taxon>Ecdysozoa</taxon>
        <taxon>Nematoda</taxon>
        <taxon>Chromadorea</taxon>
        <taxon>Rhabditida</taxon>
        <taxon>Tylenchina</taxon>
        <taxon>Tylenchomorpha</taxon>
        <taxon>Aphelenchoidea</taxon>
        <taxon>Aphelenchoididae</taxon>
        <taxon>Bursaphelenchus</taxon>
    </lineage>
</organism>
<proteinExistence type="predicted"/>
<evidence type="ECO:0000313" key="1">
    <source>
        <dbReference type="EMBL" id="CAD5205782.1"/>
    </source>
</evidence>
<dbReference type="EMBL" id="CAJFCW020000001">
    <property type="protein sequence ID" value="CAG9079203.1"/>
    <property type="molecule type" value="Genomic_DNA"/>
</dbReference>
<dbReference type="OrthoDB" id="5843908at2759"/>
<dbReference type="Proteomes" id="UP000614601">
    <property type="component" value="Unassembled WGS sequence"/>
</dbReference>
<dbReference type="EMBL" id="CAJFDH010000001">
    <property type="protein sequence ID" value="CAD5205782.1"/>
    <property type="molecule type" value="Genomic_DNA"/>
</dbReference>
<evidence type="ECO:0000313" key="2">
    <source>
        <dbReference type="Proteomes" id="UP000614601"/>
    </source>
</evidence>